<keyword evidence="9" id="KW-0812">Transmembrane</keyword>
<proteinExistence type="predicted"/>
<reference evidence="11 12" key="1">
    <citation type="submission" date="2019-08" db="EMBL/GenBank/DDBJ databases">
        <title>Genome sequencing of Paenibacillus faecis DSM 23593(T).</title>
        <authorList>
            <person name="Kook J.-K."/>
            <person name="Park S.-N."/>
            <person name="Lim Y.K."/>
        </authorList>
    </citation>
    <scope>NUCLEOTIDE SEQUENCE [LARGE SCALE GENOMIC DNA]</scope>
    <source>
        <strain evidence="11 12">DSM 23593</strain>
    </source>
</reference>
<gene>
    <name evidence="11" type="ORF">FRY98_20615</name>
</gene>
<feature type="transmembrane region" description="Helical" evidence="9">
    <location>
        <begin position="98"/>
        <end position="115"/>
    </location>
</feature>
<evidence type="ECO:0000259" key="10">
    <source>
        <dbReference type="Pfam" id="PF07730"/>
    </source>
</evidence>
<feature type="transmembrane region" description="Helical" evidence="9">
    <location>
        <begin position="121"/>
        <end position="139"/>
    </location>
</feature>
<dbReference type="PANTHER" id="PTHR24421">
    <property type="entry name" value="NITRATE/NITRITE SENSOR PROTEIN NARX-RELATED"/>
    <property type="match status" value="1"/>
</dbReference>
<keyword evidence="5" id="KW-0547">Nucleotide-binding</keyword>
<keyword evidence="12" id="KW-1185">Reference proteome</keyword>
<feature type="transmembrane region" description="Helical" evidence="9">
    <location>
        <begin position="64"/>
        <end position="91"/>
    </location>
</feature>
<dbReference type="InterPro" id="IPR011712">
    <property type="entry name" value="Sig_transdc_His_kin_sub3_dim/P"/>
</dbReference>
<name>A0A5D0CPM5_9BACL</name>
<dbReference type="InterPro" id="IPR050482">
    <property type="entry name" value="Sensor_HK_TwoCompSys"/>
</dbReference>
<evidence type="ECO:0000256" key="9">
    <source>
        <dbReference type="SAM" id="Phobius"/>
    </source>
</evidence>
<keyword evidence="8" id="KW-0902">Two-component regulatory system</keyword>
<dbReference type="Pfam" id="PF07730">
    <property type="entry name" value="HisKA_3"/>
    <property type="match status" value="1"/>
</dbReference>
<sequence length="385" mass="42973">MPKKTLFIFILGFTLIPCFFHIYVLPDKEGYGRYLLQVLILLNLFAASRFVSREAPLTGFSAVLILYASWLAHVYGGMINIVAASPVLLYFQLPRPGLRFTLAGFHLLAFNYAVRDQPLEWIVTGNLMMLAFAVLLSLLRESALTRMHADHQFDALRKKHYELDEARNRLLVFTKQVEGAAQAEERNRISRELHDEVGHRLIRAKMMMEAALQVIPGDPDKGMGLLLQIRDQLSSGLDEMRAAVRRIRPAGEAAGLLSLRQMLEEVGRETGVRTRLTLEGDPCSLYPSQELILYKNAREAITNALKHGRPETVDIVIAYDTREITMAVSNDGALPGQVPPSQTGGMGMQGMKERCALAGGSLDVVLEPMFTVITKLPVTQRSEII</sequence>
<evidence type="ECO:0000256" key="1">
    <source>
        <dbReference type="ARBA" id="ARBA00000085"/>
    </source>
</evidence>
<keyword evidence="3" id="KW-0597">Phosphoprotein</keyword>
<dbReference type="Gene3D" id="1.20.5.1930">
    <property type="match status" value="1"/>
</dbReference>
<evidence type="ECO:0000256" key="7">
    <source>
        <dbReference type="ARBA" id="ARBA00022840"/>
    </source>
</evidence>
<evidence type="ECO:0000256" key="4">
    <source>
        <dbReference type="ARBA" id="ARBA00022679"/>
    </source>
</evidence>
<evidence type="ECO:0000313" key="11">
    <source>
        <dbReference type="EMBL" id="TYA11540.1"/>
    </source>
</evidence>
<organism evidence="11 12">
    <name type="scientific">Paenibacillus faecis</name>
    <dbReference type="NCBI Taxonomy" id="862114"/>
    <lineage>
        <taxon>Bacteria</taxon>
        <taxon>Bacillati</taxon>
        <taxon>Bacillota</taxon>
        <taxon>Bacilli</taxon>
        <taxon>Bacillales</taxon>
        <taxon>Paenibacillaceae</taxon>
        <taxon>Paenibacillus</taxon>
    </lineage>
</organism>
<dbReference type="PANTHER" id="PTHR24421:SF10">
    <property type="entry name" value="NITRATE_NITRITE SENSOR PROTEIN NARQ"/>
    <property type="match status" value="1"/>
</dbReference>
<protein>
    <recommendedName>
        <fullName evidence="2">histidine kinase</fullName>
        <ecNumber evidence="2">2.7.13.3</ecNumber>
    </recommendedName>
</protein>
<feature type="transmembrane region" description="Helical" evidence="9">
    <location>
        <begin position="34"/>
        <end position="52"/>
    </location>
</feature>
<dbReference type="EC" id="2.7.13.3" evidence="2"/>
<evidence type="ECO:0000256" key="3">
    <source>
        <dbReference type="ARBA" id="ARBA00022553"/>
    </source>
</evidence>
<dbReference type="AlphaFoldDB" id="A0A5D0CPM5"/>
<dbReference type="CDD" id="cd16917">
    <property type="entry name" value="HATPase_UhpB-NarQ-NarX-like"/>
    <property type="match status" value="1"/>
</dbReference>
<keyword evidence="6 11" id="KW-0418">Kinase</keyword>
<evidence type="ECO:0000256" key="8">
    <source>
        <dbReference type="ARBA" id="ARBA00023012"/>
    </source>
</evidence>
<keyword evidence="4" id="KW-0808">Transferase</keyword>
<evidence type="ECO:0000256" key="6">
    <source>
        <dbReference type="ARBA" id="ARBA00022777"/>
    </source>
</evidence>
<dbReference type="GO" id="GO:0016020">
    <property type="term" value="C:membrane"/>
    <property type="evidence" value="ECO:0007669"/>
    <property type="project" value="InterPro"/>
</dbReference>
<evidence type="ECO:0000313" key="12">
    <source>
        <dbReference type="Proteomes" id="UP000325218"/>
    </source>
</evidence>
<comment type="catalytic activity">
    <reaction evidence="1">
        <text>ATP + protein L-histidine = ADP + protein N-phospho-L-histidine.</text>
        <dbReference type="EC" id="2.7.13.3"/>
    </reaction>
</comment>
<comment type="caution">
    <text evidence="11">The sequence shown here is derived from an EMBL/GenBank/DDBJ whole genome shotgun (WGS) entry which is preliminary data.</text>
</comment>
<dbReference type="SUPFAM" id="SSF55874">
    <property type="entry name" value="ATPase domain of HSP90 chaperone/DNA topoisomerase II/histidine kinase"/>
    <property type="match status" value="1"/>
</dbReference>
<keyword evidence="7" id="KW-0067">ATP-binding</keyword>
<evidence type="ECO:0000256" key="2">
    <source>
        <dbReference type="ARBA" id="ARBA00012438"/>
    </source>
</evidence>
<dbReference type="Gene3D" id="3.30.565.10">
    <property type="entry name" value="Histidine kinase-like ATPase, C-terminal domain"/>
    <property type="match status" value="1"/>
</dbReference>
<keyword evidence="9" id="KW-0472">Membrane</keyword>
<dbReference type="GO" id="GO:0005524">
    <property type="term" value="F:ATP binding"/>
    <property type="evidence" value="ECO:0007669"/>
    <property type="project" value="UniProtKB-KW"/>
</dbReference>
<dbReference type="EMBL" id="VSDO01000004">
    <property type="protein sequence ID" value="TYA11540.1"/>
    <property type="molecule type" value="Genomic_DNA"/>
</dbReference>
<dbReference type="Proteomes" id="UP000325218">
    <property type="component" value="Unassembled WGS sequence"/>
</dbReference>
<evidence type="ECO:0000256" key="5">
    <source>
        <dbReference type="ARBA" id="ARBA00022741"/>
    </source>
</evidence>
<feature type="domain" description="Signal transduction histidine kinase subgroup 3 dimerisation and phosphoacceptor" evidence="10">
    <location>
        <begin position="185"/>
        <end position="251"/>
    </location>
</feature>
<accession>A0A5D0CPM5</accession>
<keyword evidence="9" id="KW-1133">Transmembrane helix</keyword>
<dbReference type="RefSeq" id="WP_148455480.1">
    <property type="nucleotide sequence ID" value="NZ_VSDO01000004.1"/>
</dbReference>
<dbReference type="InterPro" id="IPR036890">
    <property type="entry name" value="HATPase_C_sf"/>
</dbReference>
<dbReference type="GO" id="GO:0046983">
    <property type="term" value="F:protein dimerization activity"/>
    <property type="evidence" value="ECO:0007669"/>
    <property type="project" value="InterPro"/>
</dbReference>
<feature type="transmembrane region" description="Helical" evidence="9">
    <location>
        <begin position="6"/>
        <end position="25"/>
    </location>
</feature>
<dbReference type="GO" id="GO:0000155">
    <property type="term" value="F:phosphorelay sensor kinase activity"/>
    <property type="evidence" value="ECO:0007669"/>
    <property type="project" value="InterPro"/>
</dbReference>
<dbReference type="OrthoDB" id="199946at2"/>